<dbReference type="InterPro" id="IPR037185">
    <property type="entry name" value="EmrE-like"/>
</dbReference>
<evidence type="ECO:0000259" key="7">
    <source>
        <dbReference type="Pfam" id="PF00892"/>
    </source>
</evidence>
<keyword evidence="4 6" id="KW-1133">Transmembrane helix</keyword>
<organism evidence="8 9">
    <name type="scientific">Aquimarina muelleri</name>
    <dbReference type="NCBI Taxonomy" id="279356"/>
    <lineage>
        <taxon>Bacteria</taxon>
        <taxon>Pseudomonadati</taxon>
        <taxon>Bacteroidota</taxon>
        <taxon>Flavobacteriia</taxon>
        <taxon>Flavobacteriales</taxon>
        <taxon>Flavobacteriaceae</taxon>
        <taxon>Aquimarina</taxon>
    </lineage>
</organism>
<dbReference type="GO" id="GO:0016020">
    <property type="term" value="C:membrane"/>
    <property type="evidence" value="ECO:0007669"/>
    <property type="project" value="UniProtKB-SubCell"/>
</dbReference>
<keyword evidence="5 6" id="KW-0472">Membrane</keyword>
<protein>
    <submittedName>
        <fullName evidence="8">EamA family transporter</fullName>
    </submittedName>
</protein>
<comment type="subcellular location">
    <subcellularLocation>
        <location evidence="1">Membrane</location>
        <topology evidence="1">Multi-pass membrane protein</topology>
    </subcellularLocation>
</comment>
<sequence>MKTLSIQKKENTTGIFFAILWASAAIAMKIGIQSASPLTLAVIRFLIAGILMVSVLQIFLKEKLPSKSEWLKITVFGLLNITIYLGCLFAAIEFVSAGLMNLFISINPILIVLFSILFLNRKVSKREIVGFLICFIGLTIATLPVLQESKASVIGIILLLIGMSSYSIGSVYYKKIDLKLSNRSINGWQTLIGGVFLIPAAYLMNNKSIILDSNFYTSLFWLTIVISIFATLLWLNLLKKDTVKASKWLFLAPVFGYVLSFLILGEPITLFEIIGTIFVIVGLKISK</sequence>
<feature type="transmembrane region" description="Helical" evidence="6">
    <location>
        <begin position="248"/>
        <end position="264"/>
    </location>
</feature>
<feature type="transmembrane region" description="Helical" evidence="6">
    <location>
        <begin position="185"/>
        <end position="203"/>
    </location>
</feature>
<dbReference type="Pfam" id="PF00892">
    <property type="entry name" value="EamA"/>
    <property type="match status" value="2"/>
</dbReference>
<dbReference type="EMBL" id="BMWS01000008">
    <property type="protein sequence ID" value="GGX14367.1"/>
    <property type="molecule type" value="Genomic_DNA"/>
</dbReference>
<evidence type="ECO:0000256" key="2">
    <source>
        <dbReference type="ARBA" id="ARBA00007362"/>
    </source>
</evidence>
<feature type="transmembrane region" description="Helical" evidence="6">
    <location>
        <begin position="38"/>
        <end position="59"/>
    </location>
</feature>
<evidence type="ECO:0000313" key="9">
    <source>
        <dbReference type="Proteomes" id="UP000601108"/>
    </source>
</evidence>
<feature type="transmembrane region" description="Helical" evidence="6">
    <location>
        <begin position="215"/>
        <end position="236"/>
    </location>
</feature>
<proteinExistence type="inferred from homology"/>
<feature type="domain" description="EamA" evidence="7">
    <location>
        <begin position="154"/>
        <end position="283"/>
    </location>
</feature>
<feature type="transmembrane region" description="Helical" evidence="6">
    <location>
        <begin position="98"/>
        <end position="119"/>
    </location>
</feature>
<evidence type="ECO:0000256" key="3">
    <source>
        <dbReference type="ARBA" id="ARBA00022692"/>
    </source>
</evidence>
<feature type="transmembrane region" description="Helical" evidence="6">
    <location>
        <begin position="270"/>
        <end position="286"/>
    </location>
</feature>
<dbReference type="PANTHER" id="PTHR32322:SF2">
    <property type="entry name" value="EAMA DOMAIN-CONTAINING PROTEIN"/>
    <property type="match status" value="1"/>
</dbReference>
<feature type="transmembrane region" description="Helical" evidence="6">
    <location>
        <begin position="12"/>
        <end position="32"/>
    </location>
</feature>
<dbReference type="InterPro" id="IPR050638">
    <property type="entry name" value="AA-Vitamin_Transporters"/>
</dbReference>
<keyword evidence="3 6" id="KW-0812">Transmembrane</keyword>
<reference evidence="8 9" key="1">
    <citation type="journal article" date="2014" name="Int. J. Syst. Evol. Microbiol.">
        <title>Complete genome sequence of Corynebacterium casei LMG S-19264T (=DSM 44701T), isolated from a smear-ripened cheese.</title>
        <authorList>
            <consortium name="US DOE Joint Genome Institute (JGI-PGF)"/>
            <person name="Walter F."/>
            <person name="Albersmeier A."/>
            <person name="Kalinowski J."/>
            <person name="Ruckert C."/>
        </authorList>
    </citation>
    <scope>NUCLEOTIDE SEQUENCE [LARGE SCALE GENOMIC DNA]</scope>
    <source>
        <strain evidence="8 9">KCTC 12285</strain>
    </source>
</reference>
<accession>A0A918JU32</accession>
<keyword evidence="9" id="KW-1185">Reference proteome</keyword>
<dbReference type="Proteomes" id="UP000601108">
    <property type="component" value="Unassembled WGS sequence"/>
</dbReference>
<comment type="caution">
    <text evidence="8">The sequence shown here is derived from an EMBL/GenBank/DDBJ whole genome shotgun (WGS) entry which is preliminary data.</text>
</comment>
<feature type="transmembrane region" description="Helical" evidence="6">
    <location>
        <begin position="71"/>
        <end position="92"/>
    </location>
</feature>
<feature type="transmembrane region" description="Helical" evidence="6">
    <location>
        <begin position="128"/>
        <end position="146"/>
    </location>
</feature>
<feature type="transmembrane region" description="Helical" evidence="6">
    <location>
        <begin position="152"/>
        <end position="173"/>
    </location>
</feature>
<gene>
    <name evidence="8" type="ORF">GCM10007384_14910</name>
</gene>
<name>A0A918JU32_9FLAO</name>
<evidence type="ECO:0000256" key="6">
    <source>
        <dbReference type="SAM" id="Phobius"/>
    </source>
</evidence>
<dbReference type="Gene3D" id="1.10.3730.20">
    <property type="match status" value="1"/>
</dbReference>
<evidence type="ECO:0000256" key="5">
    <source>
        <dbReference type="ARBA" id="ARBA00023136"/>
    </source>
</evidence>
<evidence type="ECO:0000256" key="4">
    <source>
        <dbReference type="ARBA" id="ARBA00022989"/>
    </source>
</evidence>
<dbReference type="PANTHER" id="PTHR32322">
    <property type="entry name" value="INNER MEMBRANE TRANSPORTER"/>
    <property type="match status" value="1"/>
</dbReference>
<dbReference type="SUPFAM" id="SSF103481">
    <property type="entry name" value="Multidrug resistance efflux transporter EmrE"/>
    <property type="match status" value="2"/>
</dbReference>
<comment type="similarity">
    <text evidence="2">Belongs to the EamA transporter family.</text>
</comment>
<dbReference type="RefSeq" id="WP_051316652.1">
    <property type="nucleotide sequence ID" value="NZ_BMWS01000008.1"/>
</dbReference>
<dbReference type="AlphaFoldDB" id="A0A918JU32"/>
<dbReference type="InterPro" id="IPR000620">
    <property type="entry name" value="EamA_dom"/>
</dbReference>
<evidence type="ECO:0000256" key="1">
    <source>
        <dbReference type="ARBA" id="ARBA00004141"/>
    </source>
</evidence>
<feature type="domain" description="EamA" evidence="7">
    <location>
        <begin position="14"/>
        <end position="141"/>
    </location>
</feature>
<evidence type="ECO:0000313" key="8">
    <source>
        <dbReference type="EMBL" id="GGX14367.1"/>
    </source>
</evidence>